<gene>
    <name evidence="3" type="ORF">GCM10010497_47740</name>
</gene>
<name>A0AAV4KNU9_9ACTN</name>
<dbReference type="Pfam" id="PF13472">
    <property type="entry name" value="Lipase_GDSL_2"/>
    <property type="match status" value="1"/>
</dbReference>
<dbReference type="Proteomes" id="UP000642014">
    <property type="component" value="Unassembled WGS sequence"/>
</dbReference>
<feature type="signal peptide" evidence="1">
    <location>
        <begin position="1"/>
        <end position="33"/>
    </location>
</feature>
<reference evidence="3 4" key="1">
    <citation type="journal article" date="2014" name="Int. J. Syst. Evol. Microbiol.">
        <title>Complete genome sequence of Corynebacterium casei LMG S-19264T (=DSM 44701T), isolated from a smear-ripened cheese.</title>
        <authorList>
            <consortium name="US DOE Joint Genome Institute (JGI-PGF)"/>
            <person name="Walter F."/>
            <person name="Albersmeier A."/>
            <person name="Kalinowski J."/>
            <person name="Ruckert C."/>
        </authorList>
    </citation>
    <scope>NUCLEOTIDE SEQUENCE [LARGE SCALE GENOMIC DNA]</scope>
    <source>
        <strain evidence="3 4">JCM 4205</strain>
    </source>
</reference>
<dbReference type="InterPro" id="IPR053140">
    <property type="entry name" value="GDSL_Rv0518-like"/>
</dbReference>
<dbReference type="AlphaFoldDB" id="A0AAV4KNU9"/>
<proteinExistence type="predicted"/>
<feature type="chain" id="PRO_5043954944" evidence="1">
    <location>
        <begin position="34"/>
        <end position="420"/>
    </location>
</feature>
<dbReference type="Gene3D" id="3.40.50.1110">
    <property type="entry name" value="SGNH hydrolase"/>
    <property type="match status" value="1"/>
</dbReference>
<evidence type="ECO:0000313" key="3">
    <source>
        <dbReference type="EMBL" id="GGR39097.1"/>
    </source>
</evidence>
<evidence type="ECO:0000259" key="2">
    <source>
        <dbReference type="Pfam" id="PF13472"/>
    </source>
</evidence>
<dbReference type="GO" id="GO:0016787">
    <property type="term" value="F:hydrolase activity"/>
    <property type="evidence" value="ECO:0007669"/>
    <property type="project" value="UniProtKB-KW"/>
</dbReference>
<sequence>MIIDGMGTPHPLRRTAVALLIAVALASTPSAVATGRQDSVWRGAWAASPQAPSAPGWSPRGFEDHTVRQVVRVTAGGDRTRIELTNRYGSTPLRIAGATVARAARGGAVEPGSVRHLRFGGRESATVPVGGTLLSDAARFPVEAFDALAVTLHLAEATGPATFHRVASATAYRAAGDHRADASGEAFRETGGSWYLLSGVEVSGGREAGRRDGVVAFGDSLTDGVGSTPDADGRYPDELAERLAAAGRPRAVLNHGISGNRVLSDGPRAGEKALDRFRKDVLTERGVRTVVLLEGINDIGFRPPGSPAGAAPGVSAEQLAEGHLALIREARARGLRVVGATLTPVKGSGYDSPANEAVRDAFNHWVRTSGAYDAVIDFDRALADPADPDRFLPAYDSGDGLHPNDAGYRAMAEAVDPDLL</sequence>
<dbReference type="InterPro" id="IPR013830">
    <property type="entry name" value="SGNH_hydro"/>
</dbReference>
<evidence type="ECO:0000256" key="1">
    <source>
        <dbReference type="SAM" id="SignalP"/>
    </source>
</evidence>
<dbReference type="PANTHER" id="PTHR43784:SF2">
    <property type="entry name" value="GDSL-LIKE LIPASE_ACYLHYDROLASE, PUTATIVE (AFU_ORTHOLOGUE AFUA_2G00820)-RELATED"/>
    <property type="match status" value="1"/>
</dbReference>
<comment type="caution">
    <text evidence="3">The sequence shown here is derived from an EMBL/GenBank/DDBJ whole genome shotgun (WGS) entry which is preliminary data.</text>
</comment>
<dbReference type="InterPro" id="IPR036514">
    <property type="entry name" value="SGNH_hydro_sf"/>
</dbReference>
<organism evidence="3 4">
    <name type="scientific">Streptomyces cinereoruber</name>
    <dbReference type="NCBI Taxonomy" id="67260"/>
    <lineage>
        <taxon>Bacteria</taxon>
        <taxon>Bacillati</taxon>
        <taxon>Actinomycetota</taxon>
        <taxon>Actinomycetes</taxon>
        <taxon>Kitasatosporales</taxon>
        <taxon>Streptomycetaceae</taxon>
        <taxon>Streptomyces</taxon>
    </lineage>
</organism>
<keyword evidence="3" id="KW-0378">Hydrolase</keyword>
<dbReference type="EMBL" id="BMSJ01000009">
    <property type="protein sequence ID" value="GGR39097.1"/>
    <property type="molecule type" value="Genomic_DNA"/>
</dbReference>
<accession>A0AAV4KNU9</accession>
<feature type="domain" description="SGNH hydrolase-type esterase" evidence="2">
    <location>
        <begin position="216"/>
        <end position="410"/>
    </location>
</feature>
<protein>
    <submittedName>
        <fullName evidence="3">SGNH hydrolase</fullName>
    </submittedName>
</protein>
<keyword evidence="1" id="KW-0732">Signal</keyword>
<dbReference type="PANTHER" id="PTHR43784">
    <property type="entry name" value="GDSL-LIKE LIPASE/ACYLHYDROLASE, PUTATIVE (AFU_ORTHOLOGUE AFUA_2G00820)-RELATED"/>
    <property type="match status" value="1"/>
</dbReference>
<dbReference type="CDD" id="cd01830">
    <property type="entry name" value="XynE_like"/>
    <property type="match status" value="1"/>
</dbReference>
<dbReference type="SUPFAM" id="SSF52266">
    <property type="entry name" value="SGNH hydrolase"/>
    <property type="match status" value="1"/>
</dbReference>
<evidence type="ECO:0000313" key="4">
    <source>
        <dbReference type="Proteomes" id="UP000642014"/>
    </source>
</evidence>